<dbReference type="EMBL" id="JAHESF010000086">
    <property type="protein sequence ID" value="MBT1701599.1"/>
    <property type="molecule type" value="Genomic_DNA"/>
</dbReference>
<dbReference type="InterPro" id="IPR016162">
    <property type="entry name" value="Ald_DH_N"/>
</dbReference>
<dbReference type="Gene3D" id="3.40.309.10">
    <property type="entry name" value="Aldehyde Dehydrogenase, Chain A, domain 2"/>
    <property type="match status" value="1"/>
</dbReference>
<comment type="similarity">
    <text evidence="1 5">Belongs to the aldehyde dehydrogenase family.</text>
</comment>
<dbReference type="InterPro" id="IPR015590">
    <property type="entry name" value="Aldehyde_DH_dom"/>
</dbReference>
<evidence type="ECO:0000256" key="3">
    <source>
        <dbReference type="ARBA" id="ARBA00023027"/>
    </source>
</evidence>
<dbReference type="RefSeq" id="WP_254170279.1">
    <property type="nucleotide sequence ID" value="NZ_JAHESF010000086.1"/>
</dbReference>
<evidence type="ECO:0000256" key="2">
    <source>
        <dbReference type="ARBA" id="ARBA00023002"/>
    </source>
</evidence>
<dbReference type="Gene3D" id="3.40.605.10">
    <property type="entry name" value="Aldehyde Dehydrogenase, Chain A, domain 1"/>
    <property type="match status" value="1"/>
</dbReference>
<dbReference type="InterPro" id="IPR016163">
    <property type="entry name" value="Ald_DH_C"/>
</dbReference>
<dbReference type="Pfam" id="PF00171">
    <property type="entry name" value="Aldedh"/>
    <property type="match status" value="1"/>
</dbReference>
<organism evidence="7 8">
    <name type="scientific">Chryseosolibacter histidini</name>
    <dbReference type="NCBI Taxonomy" id="2782349"/>
    <lineage>
        <taxon>Bacteria</taxon>
        <taxon>Pseudomonadati</taxon>
        <taxon>Bacteroidota</taxon>
        <taxon>Cytophagia</taxon>
        <taxon>Cytophagales</taxon>
        <taxon>Chryseotaleaceae</taxon>
        <taxon>Chryseosolibacter</taxon>
    </lineage>
</organism>
<keyword evidence="3" id="KW-0520">NAD</keyword>
<dbReference type="GO" id="GO:0004029">
    <property type="term" value="F:aldehyde dehydrogenase (NAD+) activity"/>
    <property type="evidence" value="ECO:0007669"/>
    <property type="project" value="TreeGrafter"/>
</dbReference>
<dbReference type="InterPro" id="IPR029510">
    <property type="entry name" value="Ald_DH_CS_GLU"/>
</dbReference>
<reference evidence="7 8" key="1">
    <citation type="submission" date="2021-05" db="EMBL/GenBank/DDBJ databases">
        <title>A Polyphasic approach of four new species of the genus Ohtaekwangia: Ohtaekwangia histidinii sp. nov., Ohtaekwangia cretensis sp. nov., Ohtaekwangia indiensis sp. nov., Ohtaekwangia reichenbachii sp. nov. from diverse environment.</title>
        <authorList>
            <person name="Octaviana S."/>
        </authorList>
    </citation>
    <scope>NUCLEOTIDE SEQUENCE [LARGE SCALE GENOMIC DNA]</scope>
    <source>
        <strain evidence="7 8">PWU4</strain>
    </source>
</reference>
<dbReference type="GO" id="GO:0005737">
    <property type="term" value="C:cytoplasm"/>
    <property type="evidence" value="ECO:0007669"/>
    <property type="project" value="TreeGrafter"/>
</dbReference>
<keyword evidence="8" id="KW-1185">Reference proteome</keyword>
<evidence type="ECO:0000256" key="5">
    <source>
        <dbReference type="RuleBase" id="RU003345"/>
    </source>
</evidence>
<dbReference type="InterPro" id="IPR016160">
    <property type="entry name" value="Ald_DH_CS_CYS"/>
</dbReference>
<comment type="caution">
    <text evidence="7">The sequence shown here is derived from an EMBL/GenBank/DDBJ whole genome shotgun (WGS) entry which is preliminary data.</text>
</comment>
<evidence type="ECO:0000313" key="7">
    <source>
        <dbReference type="EMBL" id="MBT1701599.1"/>
    </source>
</evidence>
<feature type="non-terminal residue" evidence="7">
    <location>
        <position position="287"/>
    </location>
</feature>
<keyword evidence="2 5" id="KW-0560">Oxidoreductase</keyword>
<dbReference type="AlphaFoldDB" id="A0AAP2DU91"/>
<dbReference type="Proteomes" id="UP001319200">
    <property type="component" value="Unassembled WGS sequence"/>
</dbReference>
<dbReference type="FunFam" id="3.40.605.10:FF:000004">
    <property type="entry name" value="Aldehyde dehydrogenase"/>
    <property type="match status" value="1"/>
</dbReference>
<dbReference type="PANTHER" id="PTHR43570:SF20">
    <property type="entry name" value="ALDEHYDE DEHYDROGENASE ALDX-RELATED"/>
    <property type="match status" value="1"/>
</dbReference>
<proteinExistence type="inferred from homology"/>
<evidence type="ECO:0000256" key="4">
    <source>
        <dbReference type="PROSITE-ProRule" id="PRU10007"/>
    </source>
</evidence>
<dbReference type="PROSITE" id="PS00070">
    <property type="entry name" value="ALDEHYDE_DEHYDR_CYS"/>
    <property type="match status" value="1"/>
</dbReference>
<dbReference type="PROSITE" id="PS00687">
    <property type="entry name" value="ALDEHYDE_DEHYDR_GLU"/>
    <property type="match status" value="1"/>
</dbReference>
<dbReference type="GO" id="GO:0006081">
    <property type="term" value="P:aldehyde metabolic process"/>
    <property type="evidence" value="ECO:0007669"/>
    <property type="project" value="InterPro"/>
</dbReference>
<evidence type="ECO:0000313" key="8">
    <source>
        <dbReference type="Proteomes" id="UP001319200"/>
    </source>
</evidence>
<name>A0AAP2DU91_9BACT</name>
<evidence type="ECO:0000256" key="1">
    <source>
        <dbReference type="ARBA" id="ARBA00009986"/>
    </source>
</evidence>
<dbReference type="SUPFAM" id="SSF53720">
    <property type="entry name" value="ALDH-like"/>
    <property type="match status" value="1"/>
</dbReference>
<dbReference type="PANTHER" id="PTHR43570">
    <property type="entry name" value="ALDEHYDE DEHYDROGENASE"/>
    <property type="match status" value="1"/>
</dbReference>
<evidence type="ECO:0000259" key="6">
    <source>
        <dbReference type="Pfam" id="PF00171"/>
    </source>
</evidence>
<feature type="domain" description="Aldehyde dehydrogenase" evidence="6">
    <location>
        <begin position="11"/>
        <end position="279"/>
    </location>
</feature>
<dbReference type="InterPro" id="IPR016161">
    <property type="entry name" value="Ald_DH/histidinol_DH"/>
</dbReference>
<sequence length="287" mass="31447">MAVVIEKPGHQLETAFLALKQTFPTVKAAPLNDRKKRLEKLRHWIHSNRPRIHEAMHNDFRKAAVEVDAIELFHVLNEIKVALNNVDDWVKPKKIDAPITMLGTRSFIQYEPRGVCLIIAPWNYPFSLAIGPLVSALAAGNTVMLKPSELTPHVSALINEMASEIFDDGTVKVAEGGPEVSQHLLNLPFDHIFFTGSPAIGKLVMKAAAENLASVTLELGGKSPTIITHSANIKEAAQRSAVAKFVNNGQTCVAPDYVLADEKIAGKLVEELIAQTRKLFSINGDLE</sequence>
<protein>
    <submittedName>
        <fullName evidence="7">Aldehyde dehydrogenase family protein</fullName>
    </submittedName>
</protein>
<dbReference type="InterPro" id="IPR012394">
    <property type="entry name" value="Aldehyde_DH_NAD(P)"/>
</dbReference>
<gene>
    <name evidence="7" type="ORF">KK083_32215</name>
</gene>
<accession>A0AAP2DU91</accession>
<feature type="active site" evidence="4">
    <location>
        <position position="218"/>
    </location>
</feature>